<dbReference type="PANTHER" id="PTHR30332:SF25">
    <property type="entry name" value="SECRETIN XPSD"/>
    <property type="match status" value="1"/>
</dbReference>
<dbReference type="InterPro" id="IPR038591">
    <property type="entry name" value="NolW-like_sf"/>
</dbReference>
<dbReference type="Proteomes" id="UP000593892">
    <property type="component" value="Chromosome"/>
</dbReference>
<dbReference type="AlphaFoldDB" id="A0A7S7NN15"/>
<gene>
    <name evidence="5" type="ORF">IRI77_27600</name>
</gene>
<feature type="signal peptide" evidence="2">
    <location>
        <begin position="1"/>
        <end position="27"/>
    </location>
</feature>
<feature type="compositionally biased region" description="Low complexity" evidence="1">
    <location>
        <begin position="61"/>
        <end position="71"/>
    </location>
</feature>
<evidence type="ECO:0000313" key="6">
    <source>
        <dbReference type="Proteomes" id="UP000593892"/>
    </source>
</evidence>
<dbReference type="GO" id="GO:0009306">
    <property type="term" value="P:protein secretion"/>
    <property type="evidence" value="ECO:0007669"/>
    <property type="project" value="TreeGrafter"/>
</dbReference>
<feature type="domain" description="GspD-like N0" evidence="4">
    <location>
        <begin position="84"/>
        <end position="152"/>
    </location>
</feature>
<keyword evidence="6" id="KW-1185">Reference proteome</keyword>
<evidence type="ECO:0000259" key="4">
    <source>
        <dbReference type="Pfam" id="PF21305"/>
    </source>
</evidence>
<organism evidence="5 6">
    <name type="scientific">Paludibaculum fermentans</name>
    <dbReference type="NCBI Taxonomy" id="1473598"/>
    <lineage>
        <taxon>Bacteria</taxon>
        <taxon>Pseudomonadati</taxon>
        <taxon>Acidobacteriota</taxon>
        <taxon>Terriglobia</taxon>
        <taxon>Bryobacterales</taxon>
        <taxon>Bryobacteraceae</taxon>
        <taxon>Paludibaculum</taxon>
    </lineage>
</organism>
<dbReference type="Pfam" id="PF21305">
    <property type="entry name" value="type_II_gspD_N0"/>
    <property type="match status" value="1"/>
</dbReference>
<proteinExistence type="predicted"/>
<accession>A0A7S7NN15</accession>
<keyword evidence="2" id="KW-0732">Signal</keyword>
<dbReference type="GO" id="GO:0015627">
    <property type="term" value="C:type II protein secretion system complex"/>
    <property type="evidence" value="ECO:0007669"/>
    <property type="project" value="TreeGrafter"/>
</dbReference>
<feature type="chain" id="PRO_5032563605" description="NolW-like domain-containing protein" evidence="2">
    <location>
        <begin position="28"/>
        <end position="398"/>
    </location>
</feature>
<evidence type="ECO:0008006" key="7">
    <source>
        <dbReference type="Google" id="ProtNLM"/>
    </source>
</evidence>
<dbReference type="Gene3D" id="3.30.1370.120">
    <property type="match status" value="2"/>
</dbReference>
<sequence length="398" mass="43076">MRVSRFRSPKLSLVLAVLMLELPLVYAQQQPQLPPVVVPPGFGPRINDIQNPPAAQPAPAPAAAQPNQPAAPSSPPTALVGGMSLQNVNLLEVVDSLARELKINYIMDKRVTGGVTLNTYGEIRSMDKRALLDTILRINGAAMVQAGDVYRIVPLTDVARMPLQPEVDAKNIPEDDRPMLNLVFLKYANVDELSKLVGEFLGPDGKAWPYPPANLLLVLDSRRNMRRTMEMISLFDSDVLAKQRVKLFDLRNSKPSDMAKELEGLLKSMSLSKDLSSVKFVPVDRINTLIAVAPNPGVFDQVSEWIDKLDVKVKNAAGKVDTYVYRVKYSQAQQLAFSIMMLYMQMMPGYGGMGGMYGGIGGMYGGMGGGMVECTAAAGCTVEACMAAVGCMAGVLPG</sequence>
<name>A0A7S7NN15_PALFE</name>
<dbReference type="InterPro" id="IPR049371">
    <property type="entry name" value="GspD-like_N0"/>
</dbReference>
<feature type="domain" description="NolW-like" evidence="3">
    <location>
        <begin position="245"/>
        <end position="312"/>
    </location>
</feature>
<dbReference type="Pfam" id="PF03958">
    <property type="entry name" value="Secretin_N"/>
    <property type="match status" value="1"/>
</dbReference>
<dbReference type="InterPro" id="IPR050810">
    <property type="entry name" value="Bact_Secretion_Sys_Channel"/>
</dbReference>
<dbReference type="PANTHER" id="PTHR30332">
    <property type="entry name" value="PROBABLE GENERAL SECRETION PATHWAY PROTEIN D"/>
    <property type="match status" value="1"/>
</dbReference>
<reference evidence="5 6" key="1">
    <citation type="submission" date="2020-10" db="EMBL/GenBank/DDBJ databases">
        <title>Complete genome sequence of Paludibaculum fermentans P105T, a facultatively anaerobic acidobacterium capable of dissimilatory Fe(III) reduction.</title>
        <authorList>
            <person name="Dedysh S.N."/>
            <person name="Beletsky A.V."/>
            <person name="Kulichevskaya I.S."/>
            <person name="Mardanov A.V."/>
            <person name="Ravin N.V."/>
        </authorList>
    </citation>
    <scope>NUCLEOTIDE SEQUENCE [LARGE SCALE GENOMIC DNA]</scope>
    <source>
        <strain evidence="5 6">P105</strain>
    </source>
</reference>
<dbReference type="InterPro" id="IPR005644">
    <property type="entry name" value="NolW-like"/>
</dbReference>
<evidence type="ECO:0000259" key="3">
    <source>
        <dbReference type="Pfam" id="PF03958"/>
    </source>
</evidence>
<dbReference type="KEGG" id="pfer:IRI77_27600"/>
<protein>
    <recommendedName>
        <fullName evidence="7">NolW-like domain-containing protein</fullName>
    </recommendedName>
</protein>
<evidence type="ECO:0000256" key="1">
    <source>
        <dbReference type="SAM" id="MobiDB-lite"/>
    </source>
</evidence>
<dbReference type="RefSeq" id="WP_194448204.1">
    <property type="nucleotide sequence ID" value="NZ_CP063849.1"/>
</dbReference>
<evidence type="ECO:0000256" key="2">
    <source>
        <dbReference type="SAM" id="SignalP"/>
    </source>
</evidence>
<evidence type="ECO:0000313" key="5">
    <source>
        <dbReference type="EMBL" id="QOY86535.1"/>
    </source>
</evidence>
<feature type="region of interest" description="Disordered" evidence="1">
    <location>
        <begin position="47"/>
        <end position="78"/>
    </location>
</feature>
<dbReference type="EMBL" id="CP063849">
    <property type="protein sequence ID" value="QOY86535.1"/>
    <property type="molecule type" value="Genomic_DNA"/>
</dbReference>